<feature type="region of interest" description="Disordered" evidence="6">
    <location>
        <begin position="51"/>
        <end position="81"/>
    </location>
</feature>
<evidence type="ECO:0000259" key="7">
    <source>
        <dbReference type="PROSITE" id="PS50157"/>
    </source>
</evidence>
<protein>
    <recommendedName>
        <fullName evidence="7">C2H2-type domain-containing protein</fullName>
    </recommendedName>
</protein>
<evidence type="ECO:0000256" key="2">
    <source>
        <dbReference type="ARBA" id="ARBA00022737"/>
    </source>
</evidence>
<dbReference type="Pfam" id="PF00096">
    <property type="entry name" value="zf-C2H2"/>
    <property type="match status" value="1"/>
</dbReference>
<dbReference type="EMBL" id="JABBWK010000029">
    <property type="protein sequence ID" value="KAG1899924.1"/>
    <property type="molecule type" value="Genomic_DNA"/>
</dbReference>
<keyword evidence="4" id="KW-0862">Zinc</keyword>
<dbReference type="GO" id="GO:0005634">
    <property type="term" value="C:nucleus"/>
    <property type="evidence" value="ECO:0007669"/>
    <property type="project" value="TreeGrafter"/>
</dbReference>
<name>A0AAD4HLJ9_9AGAM</name>
<dbReference type="InterPro" id="IPR013087">
    <property type="entry name" value="Znf_C2H2_type"/>
</dbReference>
<dbReference type="GO" id="GO:0008270">
    <property type="term" value="F:zinc ion binding"/>
    <property type="evidence" value="ECO:0007669"/>
    <property type="project" value="UniProtKB-KW"/>
</dbReference>
<dbReference type="PANTHER" id="PTHR24409:SF356">
    <property type="entry name" value="C2H2 FINGER DOMAIN TRANSCRIPTION FACTOR (EUROFUNG)"/>
    <property type="match status" value="1"/>
</dbReference>
<evidence type="ECO:0000313" key="8">
    <source>
        <dbReference type="EMBL" id="KAG1899924.1"/>
    </source>
</evidence>
<evidence type="ECO:0000313" key="9">
    <source>
        <dbReference type="Proteomes" id="UP001195769"/>
    </source>
</evidence>
<keyword evidence="9" id="KW-1185">Reference proteome</keyword>
<dbReference type="RefSeq" id="XP_041225500.1">
    <property type="nucleotide sequence ID" value="XM_041375137.1"/>
</dbReference>
<dbReference type="GO" id="GO:0000977">
    <property type="term" value="F:RNA polymerase II transcription regulatory region sequence-specific DNA binding"/>
    <property type="evidence" value="ECO:0007669"/>
    <property type="project" value="TreeGrafter"/>
</dbReference>
<proteinExistence type="predicted"/>
<dbReference type="Pfam" id="PF13912">
    <property type="entry name" value="zf-C2H2_6"/>
    <property type="match status" value="1"/>
</dbReference>
<organism evidence="8 9">
    <name type="scientific">Suillus fuscotomentosus</name>
    <dbReference type="NCBI Taxonomy" id="1912939"/>
    <lineage>
        <taxon>Eukaryota</taxon>
        <taxon>Fungi</taxon>
        <taxon>Dikarya</taxon>
        <taxon>Basidiomycota</taxon>
        <taxon>Agaricomycotina</taxon>
        <taxon>Agaricomycetes</taxon>
        <taxon>Agaricomycetidae</taxon>
        <taxon>Boletales</taxon>
        <taxon>Suillineae</taxon>
        <taxon>Suillaceae</taxon>
        <taxon>Suillus</taxon>
    </lineage>
</organism>
<evidence type="ECO:0000256" key="4">
    <source>
        <dbReference type="ARBA" id="ARBA00022833"/>
    </source>
</evidence>
<keyword evidence="3 5" id="KW-0863">Zinc-finger</keyword>
<evidence type="ECO:0000256" key="5">
    <source>
        <dbReference type="PROSITE-ProRule" id="PRU00042"/>
    </source>
</evidence>
<evidence type="ECO:0000256" key="6">
    <source>
        <dbReference type="SAM" id="MobiDB-lite"/>
    </source>
</evidence>
<gene>
    <name evidence="8" type="ORF">F5891DRAFT_952882</name>
</gene>
<dbReference type="SUPFAM" id="SSF57667">
    <property type="entry name" value="beta-beta-alpha zinc fingers"/>
    <property type="match status" value="2"/>
</dbReference>
<dbReference type="AlphaFoldDB" id="A0AAD4HLJ9"/>
<accession>A0AAD4HLJ9</accession>
<dbReference type="Gene3D" id="3.30.160.60">
    <property type="entry name" value="Classic Zinc Finger"/>
    <property type="match status" value="3"/>
</dbReference>
<feature type="compositionally biased region" description="Acidic residues" evidence="6">
    <location>
        <begin position="58"/>
        <end position="81"/>
    </location>
</feature>
<evidence type="ECO:0000256" key="1">
    <source>
        <dbReference type="ARBA" id="ARBA00022723"/>
    </source>
</evidence>
<keyword evidence="1" id="KW-0479">Metal-binding</keyword>
<feature type="domain" description="C2H2-type" evidence="7">
    <location>
        <begin position="28"/>
        <end position="58"/>
    </location>
</feature>
<dbReference type="Pfam" id="PF12874">
    <property type="entry name" value="zf-met"/>
    <property type="match status" value="1"/>
</dbReference>
<keyword evidence="2" id="KW-0677">Repeat</keyword>
<feature type="domain" description="C2H2-type" evidence="7">
    <location>
        <begin position="138"/>
        <end position="168"/>
    </location>
</feature>
<dbReference type="GeneID" id="64669435"/>
<evidence type="ECO:0000256" key="3">
    <source>
        <dbReference type="ARBA" id="ARBA00022771"/>
    </source>
</evidence>
<dbReference type="SMART" id="SM00355">
    <property type="entry name" value="ZnF_C2H2"/>
    <property type="match status" value="7"/>
</dbReference>
<dbReference type="PANTHER" id="PTHR24409">
    <property type="entry name" value="ZINC FINGER PROTEIN 142"/>
    <property type="match status" value="1"/>
</dbReference>
<dbReference type="InterPro" id="IPR036236">
    <property type="entry name" value="Znf_C2H2_sf"/>
</dbReference>
<dbReference type="PROSITE" id="PS50157">
    <property type="entry name" value="ZINC_FINGER_C2H2_2"/>
    <property type="match status" value="4"/>
</dbReference>
<dbReference type="PROSITE" id="PS00028">
    <property type="entry name" value="ZINC_FINGER_C2H2_1"/>
    <property type="match status" value="2"/>
</dbReference>
<sequence length="289" mass="32737">MAECNQCDRSFRSTQALFAHCRDKADHPFCEDCDRLFSTFTGLDQHMQNAAVHRSDSESDEYVFESDDGDDDDDDDDEDDEEPFCVGCNRWFVDLASLYQHLATSLKHNWCFLCSRDFATPTSLDQHSSSPVHKGLDFECPLCSKRFKTPSSIALHIESGTCHNISRAQVTAAVHALNIVPTISVSRRIEGGSTRVVSYYVTERAFNGTAYECYLCHRTFRTLGALNSHINSPAHDADEFKCPKCKRKYKLVSGLMQHIESEACGIARFQVVENFTTSLIDQFMKRLKL</sequence>
<dbReference type="GO" id="GO:0000981">
    <property type="term" value="F:DNA-binding transcription factor activity, RNA polymerase II-specific"/>
    <property type="evidence" value="ECO:0007669"/>
    <property type="project" value="TreeGrafter"/>
</dbReference>
<dbReference type="Proteomes" id="UP001195769">
    <property type="component" value="Unassembled WGS sequence"/>
</dbReference>
<reference evidence="8" key="1">
    <citation type="journal article" date="2020" name="New Phytol.">
        <title>Comparative genomics reveals dynamic genome evolution in host specialist ectomycorrhizal fungi.</title>
        <authorList>
            <person name="Lofgren L.A."/>
            <person name="Nguyen N.H."/>
            <person name="Vilgalys R."/>
            <person name="Ruytinx J."/>
            <person name="Liao H.L."/>
            <person name="Branco S."/>
            <person name="Kuo A."/>
            <person name="LaButti K."/>
            <person name="Lipzen A."/>
            <person name="Andreopoulos W."/>
            <person name="Pangilinan J."/>
            <person name="Riley R."/>
            <person name="Hundley H."/>
            <person name="Na H."/>
            <person name="Barry K."/>
            <person name="Grigoriev I.V."/>
            <person name="Stajich J.E."/>
            <person name="Kennedy P.G."/>
        </authorList>
    </citation>
    <scope>NUCLEOTIDE SEQUENCE</scope>
    <source>
        <strain evidence="8">FC203</strain>
    </source>
</reference>
<comment type="caution">
    <text evidence="8">The sequence shown here is derived from an EMBL/GenBank/DDBJ whole genome shotgun (WGS) entry which is preliminary data.</text>
</comment>
<feature type="domain" description="C2H2-type" evidence="7">
    <location>
        <begin position="211"/>
        <end position="240"/>
    </location>
</feature>
<feature type="domain" description="C2H2-type" evidence="7">
    <location>
        <begin position="2"/>
        <end position="27"/>
    </location>
</feature>